<name>A0A7X6I9Y2_9BACT</name>
<keyword evidence="1" id="KW-0472">Membrane</keyword>
<dbReference type="Proteomes" id="UP000534783">
    <property type="component" value="Unassembled WGS sequence"/>
</dbReference>
<feature type="transmembrane region" description="Helical" evidence="1">
    <location>
        <begin position="21"/>
        <end position="41"/>
    </location>
</feature>
<reference evidence="2 3" key="1">
    <citation type="journal article" date="2020" name="Nature">
        <title>Bacterial chemolithoautotrophy via manganese oxidation.</title>
        <authorList>
            <person name="Yu H."/>
            <person name="Leadbetter J.R."/>
        </authorList>
    </citation>
    <scope>NUCLEOTIDE SEQUENCE [LARGE SCALE GENOMIC DNA]</scope>
    <source>
        <strain evidence="2 3">Mn-1</strain>
    </source>
</reference>
<comment type="caution">
    <text evidence="2">The sequence shown here is derived from an EMBL/GenBank/DDBJ whole genome shotgun (WGS) entry which is preliminary data.</text>
</comment>
<evidence type="ECO:0000256" key="1">
    <source>
        <dbReference type="SAM" id="Phobius"/>
    </source>
</evidence>
<organism evidence="2 3">
    <name type="scientific">Candidatus Manganitrophus noduliformans</name>
    <dbReference type="NCBI Taxonomy" id="2606439"/>
    <lineage>
        <taxon>Bacteria</taxon>
        <taxon>Pseudomonadati</taxon>
        <taxon>Nitrospirota</taxon>
        <taxon>Nitrospiria</taxon>
        <taxon>Candidatus Troglogloeales</taxon>
        <taxon>Candidatus Manganitrophaceae</taxon>
        <taxon>Candidatus Manganitrophus</taxon>
    </lineage>
</organism>
<gene>
    <name evidence="2" type="ORF">MNODULE_03390</name>
</gene>
<keyword evidence="1" id="KW-1133">Transmembrane helix</keyword>
<dbReference type="AlphaFoldDB" id="A0A7X6I9Y2"/>
<evidence type="ECO:0000313" key="2">
    <source>
        <dbReference type="EMBL" id="NKE69789.1"/>
    </source>
</evidence>
<keyword evidence="3" id="KW-1185">Reference proteome</keyword>
<accession>A0A7X6I9Y2</accession>
<sequence>MLHNKERIMATLRSLSLRDKVLMINMFLYFAVGGAILYRAFFRHASWPAYLIGSLFLLIGSYRFYLIYKALSKGGGGGEVAER</sequence>
<protein>
    <submittedName>
        <fullName evidence="2">Uncharacterized protein</fullName>
    </submittedName>
</protein>
<proteinExistence type="predicted"/>
<dbReference type="RefSeq" id="WP_168058073.1">
    <property type="nucleotide sequence ID" value="NZ_VTOW01000001.1"/>
</dbReference>
<keyword evidence="1" id="KW-0812">Transmembrane</keyword>
<evidence type="ECO:0000313" key="3">
    <source>
        <dbReference type="Proteomes" id="UP000534783"/>
    </source>
</evidence>
<feature type="transmembrane region" description="Helical" evidence="1">
    <location>
        <begin position="47"/>
        <end position="65"/>
    </location>
</feature>
<dbReference type="EMBL" id="VTOW01000001">
    <property type="protein sequence ID" value="NKE69789.1"/>
    <property type="molecule type" value="Genomic_DNA"/>
</dbReference>